<dbReference type="AlphaFoldDB" id="A0A6L6U8W6"/>
<feature type="coiled-coil region" evidence="1">
    <location>
        <begin position="237"/>
        <end position="264"/>
    </location>
</feature>
<dbReference type="Proteomes" id="UP000478208">
    <property type="component" value="Unassembled WGS sequence"/>
</dbReference>
<evidence type="ECO:0000313" key="2">
    <source>
        <dbReference type="EMBL" id="MUU77946.1"/>
    </source>
</evidence>
<dbReference type="RefSeq" id="WP_157362847.1">
    <property type="nucleotide sequence ID" value="NZ_WOWS01000002.1"/>
</dbReference>
<keyword evidence="3" id="KW-1185">Reference proteome</keyword>
<protein>
    <recommendedName>
        <fullName evidence="4">Carboxypeptidase-like regulatory domain-containing protein</fullName>
    </recommendedName>
</protein>
<reference evidence="2 3" key="1">
    <citation type="submission" date="2019-12" db="EMBL/GenBank/DDBJ databases">
        <authorList>
            <person name="Li J."/>
        </authorList>
    </citation>
    <scope>NUCLEOTIDE SEQUENCE [LARGE SCALE GENOMIC DNA]</scope>
    <source>
        <strain evidence="2 3">HL2-2</strain>
    </source>
</reference>
<gene>
    <name evidence="2" type="ORF">GN138_05780</name>
</gene>
<evidence type="ECO:0000256" key="1">
    <source>
        <dbReference type="SAM" id="Coils"/>
    </source>
</evidence>
<accession>A0A6L6U8W6</accession>
<sequence length="264" mass="29639">MKKIKVLVIFLWVFSYSLLAQTKELKGQLVANDEVDGLHIQNKTSAKYSISNADGSFIIEAKALDTLVISGITYQTQEFVITNLIVELGHFKVKLLEHVSELNEVVVGKVLTGSLESDISNSDAETEVNFYDLGIPGYTGKPLTQNERKLHDADAGPMGYIGLGGGVNLHKLLNKISGRTKKLKAIVELDKRDACIKRVQESYGSILFEKDTLNINLRTEYYLFCQEDEEFLNLCNAKNELKLIEFLQAKLKAYQENRKSVTED</sequence>
<evidence type="ECO:0000313" key="3">
    <source>
        <dbReference type="Proteomes" id="UP000478208"/>
    </source>
</evidence>
<name>A0A6L6U8W6_9FLAO</name>
<proteinExistence type="predicted"/>
<evidence type="ECO:0008006" key="4">
    <source>
        <dbReference type="Google" id="ProtNLM"/>
    </source>
</evidence>
<comment type="caution">
    <text evidence="2">The sequence shown here is derived from an EMBL/GenBank/DDBJ whole genome shotgun (WGS) entry which is preliminary data.</text>
</comment>
<dbReference type="EMBL" id="WOWS01000002">
    <property type="protein sequence ID" value="MUU77946.1"/>
    <property type="molecule type" value="Genomic_DNA"/>
</dbReference>
<keyword evidence="1" id="KW-0175">Coiled coil</keyword>
<organism evidence="2 3">
    <name type="scientific">Winogradskyella endarachnes</name>
    <dbReference type="NCBI Taxonomy" id="2681965"/>
    <lineage>
        <taxon>Bacteria</taxon>
        <taxon>Pseudomonadati</taxon>
        <taxon>Bacteroidota</taxon>
        <taxon>Flavobacteriia</taxon>
        <taxon>Flavobacteriales</taxon>
        <taxon>Flavobacteriaceae</taxon>
        <taxon>Winogradskyella</taxon>
    </lineage>
</organism>